<sequence length="460" mass="48851">MVMQLDSHLAAVTRPDDDATAGRKRRGAFITVLYGALIVVVTSHFIAGPFRYLGYDARNWSLVDVLQCGVMLLILGSMNYPQWRYPSHVAYTFLVATVAVPIIVIPVFWGPLTASGVLTLQVTTLAAFATMRLCLAGGRVPLPGLKLPPEVFWLVLLVVSVGGIVYLIRSTGISPTVLSLSDVYSQRDDFSSNVTALGSYLVGWLGSGTLPAVLAVGLYRRNLILVGSASMGILVLYSITGNKSYVVGVLLALVGYVLCRPSVRSGRSWLIALGSAVAVAAVFDFFSGSFAMTTLIVRRALATAGLNTALYFDFFSHNPNYELKHSVLSFTGAPPYDLSPASLIGLHYYGSANVSANANLVADGYANFGILGCILMAAIFGVFLRIFDKASLHLPLQVSAPSLTLVLVAAANTATLTVLSTHGGIVALVLMLFMPAVVKGKRWSTESVVVKAPAAHAAET</sequence>
<feature type="transmembrane region" description="Helical" evidence="1">
    <location>
        <begin position="270"/>
        <end position="297"/>
    </location>
</feature>
<feature type="transmembrane region" description="Helical" evidence="1">
    <location>
        <begin position="89"/>
        <end position="109"/>
    </location>
</feature>
<organism evidence="2 3">
    <name type="scientific">Rudaeicoccus suwonensis</name>
    <dbReference type="NCBI Taxonomy" id="657409"/>
    <lineage>
        <taxon>Bacteria</taxon>
        <taxon>Bacillati</taxon>
        <taxon>Actinomycetota</taxon>
        <taxon>Actinomycetes</taxon>
        <taxon>Micrococcales</taxon>
        <taxon>Dermacoccaceae</taxon>
        <taxon>Rudaeicoccus</taxon>
    </lineage>
</organism>
<feature type="transmembrane region" description="Helical" evidence="1">
    <location>
        <begin position="197"/>
        <end position="216"/>
    </location>
</feature>
<name>A0A561E8T5_9MICO</name>
<reference evidence="2 3" key="1">
    <citation type="submission" date="2019-06" db="EMBL/GenBank/DDBJ databases">
        <title>Sequencing the genomes of 1000 actinobacteria strains.</title>
        <authorList>
            <person name="Klenk H.-P."/>
        </authorList>
    </citation>
    <scope>NUCLEOTIDE SEQUENCE [LARGE SCALE GENOMIC DNA]</scope>
    <source>
        <strain evidence="2 3">DSM 19560</strain>
    </source>
</reference>
<feature type="transmembrane region" description="Helical" evidence="1">
    <location>
        <begin position="115"/>
        <end position="135"/>
    </location>
</feature>
<keyword evidence="1" id="KW-0812">Transmembrane</keyword>
<keyword evidence="3" id="KW-1185">Reference proteome</keyword>
<keyword evidence="1" id="KW-1133">Transmembrane helix</keyword>
<proteinExistence type="predicted"/>
<feature type="transmembrane region" description="Helical" evidence="1">
    <location>
        <begin position="147"/>
        <end position="168"/>
    </location>
</feature>
<protein>
    <submittedName>
        <fullName evidence="2">Uncharacterized protein</fullName>
    </submittedName>
</protein>
<dbReference type="AlphaFoldDB" id="A0A561E8T5"/>
<feature type="transmembrane region" description="Helical" evidence="1">
    <location>
        <begin position="365"/>
        <end position="387"/>
    </location>
</feature>
<evidence type="ECO:0000313" key="3">
    <source>
        <dbReference type="Proteomes" id="UP000318297"/>
    </source>
</evidence>
<evidence type="ECO:0000256" key="1">
    <source>
        <dbReference type="SAM" id="Phobius"/>
    </source>
</evidence>
<dbReference type="EMBL" id="VIVQ01000001">
    <property type="protein sequence ID" value="TWE12016.1"/>
    <property type="molecule type" value="Genomic_DNA"/>
</dbReference>
<keyword evidence="1" id="KW-0472">Membrane</keyword>
<accession>A0A561E8T5</accession>
<feature type="transmembrane region" description="Helical" evidence="1">
    <location>
        <begin position="394"/>
        <end position="413"/>
    </location>
</feature>
<feature type="transmembrane region" description="Helical" evidence="1">
    <location>
        <begin position="28"/>
        <end position="47"/>
    </location>
</feature>
<evidence type="ECO:0000313" key="2">
    <source>
        <dbReference type="EMBL" id="TWE12016.1"/>
    </source>
</evidence>
<dbReference type="Proteomes" id="UP000318297">
    <property type="component" value="Unassembled WGS sequence"/>
</dbReference>
<comment type="caution">
    <text evidence="2">The sequence shown here is derived from an EMBL/GenBank/DDBJ whole genome shotgun (WGS) entry which is preliminary data.</text>
</comment>
<gene>
    <name evidence="2" type="ORF">BKA23_0812</name>
</gene>
<feature type="transmembrane region" description="Helical" evidence="1">
    <location>
        <begin position="59"/>
        <end position="77"/>
    </location>
</feature>